<evidence type="ECO:0000256" key="8">
    <source>
        <dbReference type="ARBA" id="ARBA00022833"/>
    </source>
</evidence>
<evidence type="ECO:0000256" key="6">
    <source>
        <dbReference type="ARBA" id="ARBA00022763"/>
    </source>
</evidence>
<dbReference type="GO" id="GO:0003677">
    <property type="term" value="F:DNA binding"/>
    <property type="evidence" value="ECO:0007669"/>
    <property type="project" value="UniProtKB-KW"/>
</dbReference>
<feature type="region of interest" description="Disordered" evidence="12">
    <location>
        <begin position="155"/>
        <end position="213"/>
    </location>
</feature>
<comment type="similarity">
    <text evidence="2">Belongs to the WD repeat DDB2/WDR76 family.</text>
</comment>
<comment type="subcellular location">
    <subcellularLocation>
        <location evidence="1">Nucleus</location>
    </subcellularLocation>
</comment>
<dbReference type="EMBL" id="JALJOQ010000086">
    <property type="protein sequence ID" value="KAK9799849.1"/>
    <property type="molecule type" value="Genomic_DNA"/>
</dbReference>
<feature type="region of interest" description="Disordered" evidence="12">
    <location>
        <begin position="1"/>
        <end position="28"/>
    </location>
</feature>
<dbReference type="InterPro" id="IPR050853">
    <property type="entry name" value="WD_repeat_DNA-damage-binding"/>
</dbReference>
<feature type="repeat" description="WD" evidence="11">
    <location>
        <begin position="516"/>
        <end position="551"/>
    </location>
</feature>
<keyword evidence="5" id="KW-0677">Repeat</keyword>
<dbReference type="Gene3D" id="3.30.1740.10">
    <property type="entry name" value="Zinc finger, PARP-type"/>
    <property type="match status" value="1"/>
</dbReference>
<evidence type="ECO:0000256" key="1">
    <source>
        <dbReference type="ARBA" id="ARBA00004123"/>
    </source>
</evidence>
<keyword evidence="8" id="KW-0862">Zinc</keyword>
<dbReference type="PROSITE" id="PS50064">
    <property type="entry name" value="ZF_PARP_2"/>
    <property type="match status" value="1"/>
</dbReference>
<dbReference type="PANTHER" id="PTHR14773">
    <property type="entry name" value="WD REPEAT-CONTAINING PROTEIN 76"/>
    <property type="match status" value="1"/>
</dbReference>
<organism evidence="14 15">
    <name type="scientific">Symbiochloris irregularis</name>
    <dbReference type="NCBI Taxonomy" id="706552"/>
    <lineage>
        <taxon>Eukaryota</taxon>
        <taxon>Viridiplantae</taxon>
        <taxon>Chlorophyta</taxon>
        <taxon>core chlorophytes</taxon>
        <taxon>Trebouxiophyceae</taxon>
        <taxon>Trebouxiales</taxon>
        <taxon>Trebouxiaceae</taxon>
        <taxon>Symbiochloris</taxon>
    </lineage>
</organism>
<dbReference type="Proteomes" id="UP001465755">
    <property type="component" value="Unassembled WGS sequence"/>
</dbReference>
<evidence type="ECO:0000256" key="2">
    <source>
        <dbReference type="ARBA" id="ARBA00005434"/>
    </source>
</evidence>
<evidence type="ECO:0000256" key="10">
    <source>
        <dbReference type="ARBA" id="ARBA00023242"/>
    </source>
</evidence>
<feature type="repeat" description="WD" evidence="11">
    <location>
        <begin position="562"/>
        <end position="595"/>
    </location>
</feature>
<gene>
    <name evidence="14" type="ORF">WJX73_009741</name>
</gene>
<dbReference type="PROSITE" id="PS00678">
    <property type="entry name" value="WD_REPEATS_1"/>
    <property type="match status" value="1"/>
</dbReference>
<keyword evidence="7" id="KW-0863">Zinc-finger</keyword>
<name>A0AAW1NZH2_9CHLO</name>
<evidence type="ECO:0000313" key="14">
    <source>
        <dbReference type="EMBL" id="KAK9799849.1"/>
    </source>
</evidence>
<dbReference type="GO" id="GO:2000001">
    <property type="term" value="P:regulation of DNA damage checkpoint"/>
    <property type="evidence" value="ECO:0007669"/>
    <property type="project" value="TreeGrafter"/>
</dbReference>
<dbReference type="SMART" id="SM00320">
    <property type="entry name" value="WD40"/>
    <property type="match status" value="4"/>
</dbReference>
<dbReference type="GO" id="GO:0005634">
    <property type="term" value="C:nucleus"/>
    <property type="evidence" value="ECO:0007669"/>
    <property type="project" value="UniProtKB-SubCell"/>
</dbReference>
<keyword evidence="4" id="KW-0479">Metal-binding</keyword>
<dbReference type="PANTHER" id="PTHR14773:SF0">
    <property type="entry name" value="WD REPEAT-CONTAINING PROTEIN 76"/>
    <property type="match status" value="1"/>
</dbReference>
<dbReference type="AlphaFoldDB" id="A0AAW1NZH2"/>
<evidence type="ECO:0000256" key="12">
    <source>
        <dbReference type="SAM" id="MobiDB-lite"/>
    </source>
</evidence>
<protein>
    <recommendedName>
        <fullName evidence="13">PARP-type domain-containing protein</fullName>
    </recommendedName>
</protein>
<comment type="caution">
    <text evidence="14">The sequence shown here is derived from an EMBL/GenBank/DDBJ whole genome shotgun (WGS) entry which is preliminary data.</text>
</comment>
<feature type="region of interest" description="Disordered" evidence="12">
    <location>
        <begin position="237"/>
        <end position="269"/>
    </location>
</feature>
<dbReference type="InterPro" id="IPR001510">
    <property type="entry name" value="Znf_PARP"/>
</dbReference>
<dbReference type="InterPro" id="IPR015943">
    <property type="entry name" value="WD40/YVTN_repeat-like_dom_sf"/>
</dbReference>
<dbReference type="InterPro" id="IPR001680">
    <property type="entry name" value="WD40_rpt"/>
</dbReference>
<evidence type="ECO:0000256" key="9">
    <source>
        <dbReference type="ARBA" id="ARBA00023125"/>
    </source>
</evidence>
<feature type="domain" description="PARP-type" evidence="13">
    <location>
        <begin position="14"/>
        <end position="39"/>
    </location>
</feature>
<keyword evidence="6" id="KW-0227">DNA damage</keyword>
<dbReference type="GO" id="GO:0008270">
    <property type="term" value="F:zinc ion binding"/>
    <property type="evidence" value="ECO:0007669"/>
    <property type="project" value="UniProtKB-KW"/>
</dbReference>
<keyword evidence="3 11" id="KW-0853">WD repeat</keyword>
<dbReference type="PROSITE" id="PS50082">
    <property type="entry name" value="WD_REPEATS_2"/>
    <property type="match status" value="2"/>
</dbReference>
<keyword evidence="9" id="KW-0238">DNA-binding</keyword>
<dbReference type="PROSITE" id="PS50294">
    <property type="entry name" value="WD_REPEATS_REGION"/>
    <property type="match status" value="1"/>
</dbReference>
<evidence type="ECO:0000256" key="4">
    <source>
        <dbReference type="ARBA" id="ARBA00022723"/>
    </source>
</evidence>
<evidence type="ECO:0000313" key="15">
    <source>
        <dbReference type="Proteomes" id="UP001465755"/>
    </source>
</evidence>
<evidence type="ECO:0000259" key="13">
    <source>
        <dbReference type="PROSITE" id="PS50064"/>
    </source>
</evidence>
<dbReference type="Pfam" id="PF00400">
    <property type="entry name" value="WD40"/>
    <property type="match status" value="3"/>
</dbReference>
<dbReference type="InterPro" id="IPR036957">
    <property type="entry name" value="Znf_PARP_sf"/>
</dbReference>
<keyword evidence="15" id="KW-1185">Reference proteome</keyword>
<evidence type="ECO:0000256" key="5">
    <source>
        <dbReference type="ARBA" id="ARBA00022737"/>
    </source>
</evidence>
<reference evidence="14 15" key="1">
    <citation type="journal article" date="2024" name="Nat. Commun.">
        <title>Phylogenomics reveals the evolutionary origins of lichenization in chlorophyte algae.</title>
        <authorList>
            <person name="Puginier C."/>
            <person name="Libourel C."/>
            <person name="Otte J."/>
            <person name="Skaloud P."/>
            <person name="Haon M."/>
            <person name="Grisel S."/>
            <person name="Petersen M."/>
            <person name="Berrin J.G."/>
            <person name="Delaux P.M."/>
            <person name="Dal Grande F."/>
            <person name="Keller J."/>
        </authorList>
    </citation>
    <scope>NUCLEOTIDE SEQUENCE [LARGE SCALE GENOMIC DNA]</scope>
    <source>
        <strain evidence="14 15">SAG 2036</strain>
    </source>
</reference>
<dbReference type="Gene3D" id="2.130.10.10">
    <property type="entry name" value="YVTN repeat-like/Quinoprotein amine dehydrogenase"/>
    <property type="match status" value="1"/>
</dbReference>
<dbReference type="InterPro" id="IPR019775">
    <property type="entry name" value="WD40_repeat_CS"/>
</dbReference>
<keyword evidence="10" id="KW-0539">Nucleus</keyword>
<accession>A0AAW1NZH2</accession>
<evidence type="ECO:0000256" key="3">
    <source>
        <dbReference type="ARBA" id="ARBA00022574"/>
    </source>
</evidence>
<dbReference type="InterPro" id="IPR036322">
    <property type="entry name" value="WD40_repeat_dom_sf"/>
</dbReference>
<dbReference type="SUPFAM" id="SSF50978">
    <property type="entry name" value="WD40 repeat-like"/>
    <property type="match status" value="1"/>
</dbReference>
<dbReference type="GO" id="GO:0006974">
    <property type="term" value="P:DNA damage response"/>
    <property type="evidence" value="ECO:0007669"/>
    <property type="project" value="UniProtKB-KW"/>
</dbReference>
<feature type="compositionally biased region" description="Polar residues" evidence="12">
    <location>
        <begin position="18"/>
        <end position="27"/>
    </location>
</feature>
<sequence>MSDTDDTAEKKSVVKVEQASTGRSTCRATGEKIEKGEWRAGMEAWVAGRVNMTWQKLLPFLQNCSVETCSGKGNNGTCKQSGHKFTKGEARFVAVVKEKRNYLTLESAATELKPALEAIDSAEFVATDFKGLEELSQEDRQKFIDAFQVSAEAADKLAPAKPSSDENSDAEVKQPAAKKQKRGADGPSGGAGNSDAEAAPSGASQVVNEYEQRRAEQIARNRERLMALNLPALAAQVAPPKPARSTVARGLKARKKEKPPPGPRRESLRNKGIAADGTYIDDERRGGKVVYGRTEVTDPGPWVKAEDPPPPKARFPKGPVEFTSKNGSERIDKQMLELVRGVGGSPGKKKTTVKQMAQFDLKAEGVAKVSHAGISHLSFHPGTSHLLLATGDKDGNVGLWNVDHIIQSDDNGDNVDDDDAADDGVLEFQPHYSYVSGLRWIGGLGSSARLVTCSYDGSVRSLDLEKGQFEAIVLDEESEWSAMDCTSKGSCVYLGDKAGNLAAYDPRSHKSVLPEFSIHDKKVNTLQVEPGEEHLLLSSSSDKSLALWDTRKLGPGCRAVAQAEHPQTCNSAFFSPDGAHRVMSLSRDNTIRVWDGKKGLSELLKISHNNNTGRWTIPFRAVWGPSSDCCLVGNMGRTVDVFDASTGAKAAALSSESMTAIVSRVTAHISTPALAAATGSGRVHIYR</sequence>
<evidence type="ECO:0000256" key="11">
    <source>
        <dbReference type="PROSITE-ProRule" id="PRU00221"/>
    </source>
</evidence>
<evidence type="ECO:0000256" key="7">
    <source>
        <dbReference type="ARBA" id="ARBA00022771"/>
    </source>
</evidence>
<feature type="region of interest" description="Disordered" evidence="12">
    <location>
        <begin position="299"/>
        <end position="325"/>
    </location>
</feature>
<proteinExistence type="inferred from homology"/>